<feature type="region of interest" description="Disordered" evidence="1">
    <location>
        <begin position="175"/>
        <end position="222"/>
    </location>
</feature>
<feature type="compositionally biased region" description="Polar residues" evidence="1">
    <location>
        <begin position="139"/>
        <end position="155"/>
    </location>
</feature>
<evidence type="ECO:0000256" key="1">
    <source>
        <dbReference type="SAM" id="MobiDB-lite"/>
    </source>
</evidence>
<evidence type="ECO:0000313" key="2">
    <source>
        <dbReference type="EMBL" id="CAH1270629.1"/>
    </source>
</evidence>
<organism evidence="2 3">
    <name type="scientific">Branchiostoma lanceolatum</name>
    <name type="common">Common lancelet</name>
    <name type="synonym">Amphioxus lanceolatum</name>
    <dbReference type="NCBI Taxonomy" id="7740"/>
    <lineage>
        <taxon>Eukaryota</taxon>
        <taxon>Metazoa</taxon>
        <taxon>Chordata</taxon>
        <taxon>Cephalochordata</taxon>
        <taxon>Leptocardii</taxon>
        <taxon>Amphioxiformes</taxon>
        <taxon>Branchiostomatidae</taxon>
        <taxon>Branchiostoma</taxon>
    </lineage>
</organism>
<gene>
    <name evidence="2" type="primary">Hypp4370</name>
    <name evidence="2" type="ORF">BLAG_LOCUS22854</name>
</gene>
<feature type="compositionally biased region" description="Polar residues" evidence="1">
    <location>
        <begin position="189"/>
        <end position="208"/>
    </location>
</feature>
<dbReference type="EMBL" id="OV696692">
    <property type="protein sequence ID" value="CAH1270629.1"/>
    <property type="molecule type" value="Genomic_DNA"/>
</dbReference>
<feature type="compositionally biased region" description="Basic and acidic residues" evidence="1">
    <location>
        <begin position="176"/>
        <end position="185"/>
    </location>
</feature>
<feature type="region of interest" description="Disordered" evidence="1">
    <location>
        <begin position="139"/>
        <end position="158"/>
    </location>
</feature>
<evidence type="ECO:0000313" key="3">
    <source>
        <dbReference type="Proteomes" id="UP000838412"/>
    </source>
</evidence>
<dbReference type="AlphaFoldDB" id="A0A8K0A7A6"/>
<keyword evidence="3" id="KW-1185">Reference proteome</keyword>
<dbReference type="Proteomes" id="UP000838412">
    <property type="component" value="Chromosome 7"/>
</dbReference>
<name>A0A8K0A7A6_BRALA</name>
<proteinExistence type="predicted"/>
<accession>A0A8K0A7A6</accession>
<sequence>MAASIQAATVDTESMENNGKKFATEILPSVEQQETIIPEEGDLREEFPKKQKQSELAEELRLLSYCRLRLSLTDSEERKLNIILKERSLTREDVRQGWMWKRTKNTSNQIYATARGKNDSRARKCVSLLQDVSLEDVSVPTTKDTDGSGSASPSKQFHCDLTPSVKRITKKMVANKVDESEESRKIAPNSGTGSIVSTPTCSRSTSKQEVSEETCSKEDNEDNEVIYYTDMADSESLDSILGDIPLYPETDMATAKVATQDRGQVDVTSMISHSQLPRSGLRGHFVRMCCCLVPQSEEMATTGFQAPMELVPTSVLNDNYYITAESQASTEDMSTVLTAMDAE</sequence>
<protein>
    <submittedName>
        <fullName evidence="2">Hypp4370 protein</fullName>
    </submittedName>
</protein>
<reference evidence="2" key="1">
    <citation type="submission" date="2022-01" db="EMBL/GenBank/DDBJ databases">
        <authorList>
            <person name="Braso-Vives M."/>
        </authorList>
    </citation>
    <scope>NUCLEOTIDE SEQUENCE</scope>
</reference>